<keyword evidence="8 15" id="KW-0472">Membrane</keyword>
<keyword evidence="6 15" id="KW-1133">Transmembrane helix</keyword>
<dbReference type="GO" id="GO:0007189">
    <property type="term" value="P:adenylate cyclase-activating G protein-coupled receptor signaling pathway"/>
    <property type="evidence" value="ECO:0007669"/>
    <property type="project" value="Ensembl"/>
</dbReference>
<dbReference type="PRINTS" id="PR01831">
    <property type="entry name" value="TRACEAMINE1R"/>
</dbReference>
<dbReference type="OMA" id="MQLCCES"/>
<keyword evidence="4 14" id="KW-0812">Transmembrane</keyword>
<dbReference type="PRINTS" id="PR00237">
    <property type="entry name" value="GPCRRHODOPSN"/>
</dbReference>
<dbReference type="Gene3D" id="1.20.1070.10">
    <property type="entry name" value="Rhodopsin 7-helix transmembrane proteins"/>
    <property type="match status" value="1"/>
</dbReference>
<feature type="transmembrane region" description="Helical" evidence="15">
    <location>
        <begin position="254"/>
        <end position="277"/>
    </location>
</feature>
<evidence type="ECO:0000313" key="17">
    <source>
        <dbReference type="Ensembl" id="ENSVURP00010007141.1"/>
    </source>
</evidence>
<evidence type="ECO:0000313" key="18">
    <source>
        <dbReference type="Proteomes" id="UP000314987"/>
    </source>
</evidence>
<dbReference type="GO" id="GO:0005789">
    <property type="term" value="C:endoplasmic reticulum membrane"/>
    <property type="evidence" value="ECO:0007669"/>
    <property type="project" value="UniProtKB-SubCell"/>
</dbReference>
<evidence type="ECO:0000256" key="5">
    <source>
        <dbReference type="ARBA" id="ARBA00022824"/>
    </source>
</evidence>
<feature type="transmembrane region" description="Helical" evidence="15">
    <location>
        <begin position="136"/>
        <end position="162"/>
    </location>
</feature>
<evidence type="ECO:0000259" key="16">
    <source>
        <dbReference type="PROSITE" id="PS50262"/>
    </source>
</evidence>
<reference evidence="17" key="3">
    <citation type="submission" date="2025-09" db="UniProtKB">
        <authorList>
            <consortium name="Ensembl"/>
        </authorList>
    </citation>
    <scope>IDENTIFICATION</scope>
</reference>
<dbReference type="InterPro" id="IPR050569">
    <property type="entry name" value="TAAR"/>
</dbReference>
<organism evidence="17 18">
    <name type="scientific">Vombatus ursinus</name>
    <name type="common">Common wombat</name>
    <dbReference type="NCBI Taxonomy" id="29139"/>
    <lineage>
        <taxon>Eukaryota</taxon>
        <taxon>Metazoa</taxon>
        <taxon>Chordata</taxon>
        <taxon>Craniata</taxon>
        <taxon>Vertebrata</taxon>
        <taxon>Euteleostomi</taxon>
        <taxon>Mammalia</taxon>
        <taxon>Metatheria</taxon>
        <taxon>Diprotodontia</taxon>
        <taxon>Vombatidae</taxon>
        <taxon>Vombatus</taxon>
    </lineage>
</organism>
<feature type="transmembrane region" description="Helical" evidence="15">
    <location>
        <begin position="61"/>
        <end position="82"/>
    </location>
</feature>
<evidence type="ECO:0000256" key="11">
    <source>
        <dbReference type="ARBA" id="ARBA00023180"/>
    </source>
</evidence>
<dbReference type="STRING" id="29139.ENSVURP00010007141"/>
<dbReference type="FunFam" id="1.20.1070.10:FF:000030">
    <property type="entry name" value="trace amine-associated receptor 1"/>
    <property type="match status" value="1"/>
</dbReference>
<evidence type="ECO:0000256" key="4">
    <source>
        <dbReference type="ARBA" id="ARBA00022692"/>
    </source>
</evidence>
<dbReference type="InterPro" id="IPR009133">
    <property type="entry name" value="TAAR1"/>
</dbReference>
<protein>
    <recommendedName>
        <fullName evidence="13">Trace amine-associated receptor 1</fullName>
    </recommendedName>
</protein>
<evidence type="ECO:0000256" key="6">
    <source>
        <dbReference type="ARBA" id="ARBA00022989"/>
    </source>
</evidence>
<dbReference type="GO" id="GO:0005886">
    <property type="term" value="C:plasma membrane"/>
    <property type="evidence" value="ECO:0007669"/>
    <property type="project" value="UniProtKB-SubCell"/>
</dbReference>
<gene>
    <name evidence="17" type="primary">TAAR1</name>
</gene>
<evidence type="ECO:0000256" key="8">
    <source>
        <dbReference type="ARBA" id="ARBA00023136"/>
    </source>
</evidence>
<keyword evidence="10 14" id="KW-0675">Receptor</keyword>
<dbReference type="AlphaFoldDB" id="A0A4X2KAL7"/>
<proteinExistence type="inferred from homology"/>
<comment type="similarity">
    <text evidence="14">Belongs to the G-protein coupled receptor 1 family.</text>
</comment>
<evidence type="ECO:0000256" key="14">
    <source>
        <dbReference type="RuleBase" id="RU000688"/>
    </source>
</evidence>
<reference evidence="18" key="1">
    <citation type="submission" date="2018-12" db="EMBL/GenBank/DDBJ databases">
        <authorList>
            <person name="Yazar S."/>
        </authorList>
    </citation>
    <scope>NUCLEOTIDE SEQUENCE [LARGE SCALE GENOMIC DNA]</scope>
</reference>
<dbReference type="GO" id="GO:0001594">
    <property type="term" value="F:trace-amine receptor activity"/>
    <property type="evidence" value="ECO:0007669"/>
    <property type="project" value="Ensembl"/>
</dbReference>
<dbReference type="Ensembl" id="ENSVURT00010008072.1">
    <property type="protein sequence ID" value="ENSVURP00010007141.1"/>
    <property type="gene ID" value="ENSVURG00010005539.1"/>
</dbReference>
<keyword evidence="3" id="KW-1003">Cell membrane</keyword>
<accession>A0A4X2KAL7</accession>
<keyword evidence="7 14" id="KW-0297">G-protein coupled receptor</keyword>
<dbReference type="PANTHER" id="PTHR24249">
    <property type="entry name" value="HISTAMINE RECEPTOR-RELATED G-PROTEIN COUPLED RECEPTOR"/>
    <property type="match status" value="1"/>
</dbReference>
<dbReference type="GeneTree" id="ENSGT00950000182934"/>
<dbReference type="GO" id="GO:0007193">
    <property type="term" value="P:adenylate cyclase-inhibiting G protein-coupled receptor signaling pathway"/>
    <property type="evidence" value="ECO:0007669"/>
    <property type="project" value="Ensembl"/>
</dbReference>
<feature type="transmembrane region" description="Helical" evidence="15">
    <location>
        <begin position="289"/>
        <end position="312"/>
    </location>
</feature>
<dbReference type="GO" id="GO:0007200">
    <property type="term" value="P:phospholipase C-activating G protein-coupled receptor signaling pathway"/>
    <property type="evidence" value="ECO:0007669"/>
    <property type="project" value="Ensembl"/>
</dbReference>
<dbReference type="InterPro" id="IPR017452">
    <property type="entry name" value="GPCR_Rhodpsn_7TM"/>
</dbReference>
<dbReference type="SMART" id="SM01381">
    <property type="entry name" value="7TM_GPCR_Srsx"/>
    <property type="match status" value="1"/>
</dbReference>
<dbReference type="PRINTS" id="PR01830">
    <property type="entry name" value="TRACEAMINER"/>
</dbReference>
<evidence type="ECO:0000256" key="3">
    <source>
        <dbReference type="ARBA" id="ARBA00022475"/>
    </source>
</evidence>
<feature type="transmembrane region" description="Helical" evidence="15">
    <location>
        <begin position="193"/>
        <end position="216"/>
    </location>
</feature>
<dbReference type="PROSITE" id="PS50262">
    <property type="entry name" value="G_PROTEIN_RECEP_F1_2"/>
    <property type="match status" value="1"/>
</dbReference>
<evidence type="ECO:0000256" key="10">
    <source>
        <dbReference type="ARBA" id="ARBA00023170"/>
    </source>
</evidence>
<dbReference type="SUPFAM" id="SSF81321">
    <property type="entry name" value="Family A G protein-coupled receptor-like"/>
    <property type="match status" value="1"/>
</dbReference>
<feature type="transmembrane region" description="Helical" evidence="15">
    <location>
        <begin position="25"/>
        <end position="49"/>
    </location>
</feature>
<feature type="domain" description="G-protein coupled receptors family 1 profile" evidence="16">
    <location>
        <begin position="41"/>
        <end position="305"/>
    </location>
</feature>
<name>A0A4X2KAL7_VOMUR</name>
<keyword evidence="12 14" id="KW-0807">Transducer</keyword>
<keyword evidence="11" id="KW-0325">Glycoprotein</keyword>
<keyword evidence="5" id="KW-0256">Endoplasmic reticulum</keyword>
<keyword evidence="9" id="KW-1015">Disulfide bond</keyword>
<dbReference type="CDD" id="cd15314">
    <property type="entry name" value="7tmA_TAAR1"/>
    <property type="match status" value="1"/>
</dbReference>
<evidence type="ECO:0000256" key="9">
    <source>
        <dbReference type="ARBA" id="ARBA00023157"/>
    </source>
</evidence>
<keyword evidence="18" id="KW-1185">Reference proteome</keyword>
<dbReference type="PANTHER" id="PTHR24249:SF415">
    <property type="entry name" value="TRACE AMINE-ASSOCIATED RECEPTOR 1"/>
    <property type="match status" value="1"/>
</dbReference>
<dbReference type="InterPro" id="IPR009132">
    <property type="entry name" value="TAAR_fam"/>
</dbReference>
<dbReference type="InterPro" id="IPR000276">
    <property type="entry name" value="GPCR_Rhodpsn"/>
</dbReference>
<comment type="subcellular location">
    <subcellularLocation>
        <location evidence="2">Cell membrane</location>
        <topology evidence="2">Multi-pass membrane protein</topology>
    </subcellularLocation>
    <subcellularLocation>
        <location evidence="1">Endoplasmic reticulum membrane</location>
        <topology evidence="1">Multi-pass membrane protein</topology>
    </subcellularLocation>
</comment>
<sequence length="340" mass="39221">MKMSFCYEATNGSCIKHSWTSIIRIPMYCVMILLILTTLAGNLMVIISISHFKQLHTPTNMLINSMATVDFLLGCLVMPYSMVRSVEKCWYFGEVFCKLHTSTDIMLSSASIFHLSFISIDRYYAVCDPLRYKIKINVLVVLVMITISWAVPAIFAFGMIFLELNLKGAEELYYKHIHCKGGCFVFFSRISGILAFVTSFYIPASIMLCIYGKIYFIAKGQARSIKNSNQKIQNRFEEKQQFSRSKEKKAAKTLGIVMGVFFICWCPFFLCTVIDPFMDYSIPPFLNDVLIWFGYLNSTLNPMVYAFFYPWFRRALKMIFFGKVFKKDSSRSQLFLGLNT</sequence>
<evidence type="ECO:0000256" key="7">
    <source>
        <dbReference type="ARBA" id="ARBA00023040"/>
    </source>
</evidence>
<evidence type="ECO:0000256" key="1">
    <source>
        <dbReference type="ARBA" id="ARBA00004477"/>
    </source>
</evidence>
<dbReference type="PROSITE" id="PS00237">
    <property type="entry name" value="G_PROTEIN_RECEP_F1_1"/>
    <property type="match status" value="1"/>
</dbReference>
<reference evidence="17" key="2">
    <citation type="submission" date="2025-08" db="UniProtKB">
        <authorList>
            <consortium name="Ensembl"/>
        </authorList>
    </citation>
    <scope>IDENTIFICATION</scope>
</reference>
<evidence type="ECO:0000256" key="2">
    <source>
        <dbReference type="ARBA" id="ARBA00004651"/>
    </source>
</evidence>
<evidence type="ECO:0000256" key="13">
    <source>
        <dbReference type="ARBA" id="ARBA00039439"/>
    </source>
</evidence>
<dbReference type="Proteomes" id="UP000314987">
    <property type="component" value="Unassembled WGS sequence"/>
</dbReference>
<evidence type="ECO:0000256" key="15">
    <source>
        <dbReference type="SAM" id="Phobius"/>
    </source>
</evidence>
<evidence type="ECO:0000256" key="12">
    <source>
        <dbReference type="ARBA" id="ARBA00023224"/>
    </source>
</evidence>
<dbReference type="Pfam" id="PF00001">
    <property type="entry name" value="7tm_1"/>
    <property type="match status" value="1"/>
</dbReference>